<accession>A0A1S1LI13</accession>
<organism evidence="3 4">
    <name type="scientific">Mycobacteroides chelonae</name>
    <name type="common">Mycobacterium chelonae</name>
    <dbReference type="NCBI Taxonomy" id="1774"/>
    <lineage>
        <taxon>Bacteria</taxon>
        <taxon>Bacillati</taxon>
        <taxon>Actinomycetota</taxon>
        <taxon>Actinomycetes</taxon>
        <taxon>Mycobacteriales</taxon>
        <taxon>Mycobacteriaceae</taxon>
        <taxon>Mycobacteroides</taxon>
    </lineage>
</organism>
<dbReference type="AlphaFoldDB" id="A0A1S1LI13"/>
<dbReference type="Pfam" id="PF17863">
    <property type="entry name" value="AAA_lid_2"/>
    <property type="match status" value="1"/>
</dbReference>
<dbReference type="InterPro" id="IPR027417">
    <property type="entry name" value="P-loop_NTPase"/>
</dbReference>
<evidence type="ECO:0000313" key="3">
    <source>
        <dbReference type="EMBL" id="OHU46059.1"/>
    </source>
</evidence>
<comment type="caution">
    <text evidence="3">The sequence shown here is derived from an EMBL/GenBank/DDBJ whole genome shotgun (WGS) entry which is preliminary data.</text>
</comment>
<proteinExistence type="predicted"/>
<dbReference type="InterPro" id="IPR011703">
    <property type="entry name" value="ATPase_AAA-3"/>
</dbReference>
<name>A0A1S1LI13_MYCCH</name>
<dbReference type="GO" id="GO:0016887">
    <property type="term" value="F:ATP hydrolysis activity"/>
    <property type="evidence" value="ECO:0007669"/>
    <property type="project" value="InterPro"/>
</dbReference>
<dbReference type="InterPro" id="IPR041628">
    <property type="entry name" value="ChlI/MoxR_AAA_lid"/>
</dbReference>
<dbReference type="SUPFAM" id="SSF52540">
    <property type="entry name" value="P-loop containing nucleoside triphosphate hydrolases"/>
    <property type="match status" value="1"/>
</dbReference>
<sequence length="337" mass="36680">MQLSGPQISNDELQRAGAMLNHLRLSLAAKIVGQHTLQQSLLIGLLASGHVLLESVPGLAKTTAAKTLAGSLSAQFQRIQCTPDLLPSDITGGQIWDQRSGEFKVILGPVHANVVLLDEINRSSAKTQSAMLEAMEERQTTIGGQVYRLPDPFLVLATQNPIDQEGTYKLSEAQMDRFMLKDVLTYPGVEEDEEVIARVASGIFDSPNGQGARNGQPLDLGAVKWLQAVYQRVFIDRSIVRYVSHIANATRNPRNLLDPRLADLIQYGGSPRASIALCRAATAHALINGRPHVVPDDVKAVATRVLRHRLVLKFQASADGITPEFLVESILHSVKTP</sequence>
<dbReference type="Proteomes" id="UP000180043">
    <property type="component" value="Unassembled WGS sequence"/>
</dbReference>
<dbReference type="Pfam" id="PF07726">
    <property type="entry name" value="AAA_3"/>
    <property type="match status" value="1"/>
</dbReference>
<dbReference type="InterPro" id="IPR050764">
    <property type="entry name" value="CbbQ/NirQ/NorQ/GpvN"/>
</dbReference>
<dbReference type="Gene3D" id="1.10.8.80">
    <property type="entry name" value="Magnesium chelatase subunit I, C-Terminal domain"/>
    <property type="match status" value="1"/>
</dbReference>
<reference evidence="3 4" key="1">
    <citation type="submission" date="2016-10" db="EMBL/GenBank/DDBJ databases">
        <title>Evaluation of Human, Veterinary and Environmental Mycobacterium chelonae Isolates by Core Genome Phylogenomic Analysis, Targeted Gene Comparison, and Anti-microbial Susceptibility Patterns: A Tale of Mistaken Identities.</title>
        <authorList>
            <person name="Fogelson S.B."/>
            <person name="Camus A.C."/>
            <person name="Lorenz W."/>
            <person name="Vasireddy R."/>
            <person name="Vasireddy S."/>
            <person name="Smith T."/>
            <person name="Brown-Elliott B.A."/>
            <person name="Wallace R.J.Jr."/>
            <person name="Hasan N.A."/>
            <person name="Reischl U."/>
            <person name="Sanchez S."/>
        </authorList>
    </citation>
    <scope>NUCLEOTIDE SEQUENCE [LARGE SCALE GENOMIC DNA]</scope>
    <source>
        <strain evidence="3 4">15515</strain>
    </source>
</reference>
<dbReference type="Gene3D" id="3.40.50.300">
    <property type="entry name" value="P-loop containing nucleotide triphosphate hydrolases"/>
    <property type="match status" value="1"/>
</dbReference>
<protein>
    <submittedName>
        <fullName evidence="3">AAA family ATPase</fullName>
    </submittedName>
</protein>
<dbReference type="PANTHER" id="PTHR42759:SF1">
    <property type="entry name" value="MAGNESIUM-CHELATASE SUBUNIT CHLD"/>
    <property type="match status" value="1"/>
</dbReference>
<dbReference type="GO" id="GO:0005524">
    <property type="term" value="F:ATP binding"/>
    <property type="evidence" value="ECO:0007669"/>
    <property type="project" value="InterPro"/>
</dbReference>
<evidence type="ECO:0000313" key="4">
    <source>
        <dbReference type="Proteomes" id="UP000180043"/>
    </source>
</evidence>
<dbReference type="PIRSF" id="PIRSF002849">
    <property type="entry name" value="AAA_ATPase_chaperone_MoxR_prd"/>
    <property type="match status" value="1"/>
</dbReference>
<dbReference type="EMBL" id="MLIQ01000049">
    <property type="protein sequence ID" value="OHU46059.1"/>
    <property type="molecule type" value="Genomic_DNA"/>
</dbReference>
<evidence type="ECO:0000259" key="1">
    <source>
        <dbReference type="Pfam" id="PF07726"/>
    </source>
</evidence>
<feature type="domain" description="ChlI/MoxR AAA lid" evidence="2">
    <location>
        <begin position="262"/>
        <end position="329"/>
    </location>
</feature>
<gene>
    <name evidence="3" type="ORF">BKG82_28030</name>
</gene>
<dbReference type="RefSeq" id="WP_070948082.1">
    <property type="nucleotide sequence ID" value="NZ_MLIQ01000049.1"/>
</dbReference>
<evidence type="ECO:0000259" key="2">
    <source>
        <dbReference type="Pfam" id="PF17863"/>
    </source>
</evidence>
<dbReference type="PANTHER" id="PTHR42759">
    <property type="entry name" value="MOXR FAMILY PROTEIN"/>
    <property type="match status" value="1"/>
</dbReference>
<feature type="domain" description="ATPase AAA-3" evidence="1">
    <location>
        <begin position="50"/>
        <end position="180"/>
    </location>
</feature>